<organism evidence="17 18">
    <name type="scientific">Tectimicrobiota bacterium</name>
    <dbReference type="NCBI Taxonomy" id="2528274"/>
    <lineage>
        <taxon>Bacteria</taxon>
        <taxon>Pseudomonadati</taxon>
        <taxon>Nitrospinota/Tectimicrobiota group</taxon>
        <taxon>Candidatus Tectimicrobiota</taxon>
    </lineage>
</organism>
<keyword evidence="9 15" id="KW-0479">Metal-binding</keyword>
<dbReference type="EC" id="2.4.2.8" evidence="5 15"/>
<dbReference type="GO" id="GO:0000166">
    <property type="term" value="F:nucleotide binding"/>
    <property type="evidence" value="ECO:0007669"/>
    <property type="project" value="UniProtKB-KW"/>
</dbReference>
<sequence>MPLGETLIPEEKIRRRVRELARELDAALPPGPVHCVVVLKSAVFFAADLLRSLKREVSVGFLSASSYGDATESAGEVRVGAEALGPVEGRHVLLIDDILDTGHTMAAVRRAILARRPASLRSCVLLDKPSRRRVDARADHVGFTIADVFVVGYGLDFAEEFRTLPDIRAYQPGESSK</sequence>
<dbReference type="GO" id="GO:0000287">
    <property type="term" value="F:magnesium ion binding"/>
    <property type="evidence" value="ECO:0007669"/>
    <property type="project" value="TreeGrafter"/>
</dbReference>
<comment type="caution">
    <text evidence="17">The sequence shown here is derived from an EMBL/GenBank/DDBJ whole genome shotgun (WGS) entry which is preliminary data.</text>
</comment>
<evidence type="ECO:0000256" key="11">
    <source>
        <dbReference type="ARBA" id="ARBA00022741"/>
    </source>
</evidence>
<dbReference type="PANTHER" id="PTHR43340">
    <property type="entry name" value="HYPOXANTHINE-GUANINE PHOSPHORIBOSYLTRANSFERASE"/>
    <property type="match status" value="1"/>
</dbReference>
<dbReference type="Gene3D" id="3.40.50.2020">
    <property type="match status" value="1"/>
</dbReference>
<evidence type="ECO:0000256" key="2">
    <source>
        <dbReference type="ARBA" id="ARBA00004496"/>
    </source>
</evidence>
<keyword evidence="11 15" id="KW-0547">Nucleotide-binding</keyword>
<evidence type="ECO:0000256" key="15">
    <source>
        <dbReference type="RuleBase" id="RU364099"/>
    </source>
</evidence>
<dbReference type="CDD" id="cd06223">
    <property type="entry name" value="PRTases_typeI"/>
    <property type="match status" value="1"/>
</dbReference>
<evidence type="ECO:0000256" key="8">
    <source>
        <dbReference type="ARBA" id="ARBA00022679"/>
    </source>
</evidence>
<evidence type="ECO:0000256" key="1">
    <source>
        <dbReference type="ARBA" id="ARBA00001946"/>
    </source>
</evidence>
<comment type="catalytic activity">
    <reaction evidence="13">
        <text>GMP + diphosphate = guanine + 5-phospho-alpha-D-ribose 1-diphosphate</text>
        <dbReference type="Rhea" id="RHEA:25424"/>
        <dbReference type="ChEBI" id="CHEBI:16235"/>
        <dbReference type="ChEBI" id="CHEBI:33019"/>
        <dbReference type="ChEBI" id="CHEBI:58017"/>
        <dbReference type="ChEBI" id="CHEBI:58115"/>
        <dbReference type="EC" id="2.4.2.8"/>
    </reaction>
    <physiologicalReaction direction="right-to-left" evidence="13">
        <dbReference type="Rhea" id="RHEA:25426"/>
    </physiologicalReaction>
</comment>
<dbReference type="PANTHER" id="PTHR43340:SF1">
    <property type="entry name" value="HYPOXANTHINE PHOSPHORIBOSYLTRANSFERASE"/>
    <property type="match status" value="1"/>
</dbReference>
<evidence type="ECO:0000313" key="17">
    <source>
        <dbReference type="EMBL" id="MBI3127258.1"/>
    </source>
</evidence>
<dbReference type="SUPFAM" id="SSF53271">
    <property type="entry name" value="PRTase-like"/>
    <property type="match status" value="1"/>
</dbReference>
<evidence type="ECO:0000256" key="9">
    <source>
        <dbReference type="ARBA" id="ARBA00022723"/>
    </source>
</evidence>
<dbReference type="GO" id="GO:0032264">
    <property type="term" value="P:IMP salvage"/>
    <property type="evidence" value="ECO:0007669"/>
    <property type="project" value="TreeGrafter"/>
</dbReference>
<evidence type="ECO:0000313" key="18">
    <source>
        <dbReference type="Proteomes" id="UP000782312"/>
    </source>
</evidence>
<evidence type="ECO:0000256" key="12">
    <source>
        <dbReference type="ARBA" id="ARBA00022842"/>
    </source>
</evidence>
<keyword evidence="8 15" id="KW-0808">Transferase</keyword>
<evidence type="ECO:0000256" key="6">
    <source>
        <dbReference type="ARBA" id="ARBA00022490"/>
    </source>
</evidence>
<comment type="catalytic activity">
    <reaction evidence="14">
        <text>IMP + diphosphate = hypoxanthine + 5-phospho-alpha-D-ribose 1-diphosphate</text>
        <dbReference type="Rhea" id="RHEA:17973"/>
        <dbReference type="ChEBI" id="CHEBI:17368"/>
        <dbReference type="ChEBI" id="CHEBI:33019"/>
        <dbReference type="ChEBI" id="CHEBI:58017"/>
        <dbReference type="ChEBI" id="CHEBI:58053"/>
        <dbReference type="EC" id="2.4.2.8"/>
    </reaction>
    <physiologicalReaction direction="right-to-left" evidence="14">
        <dbReference type="Rhea" id="RHEA:17975"/>
    </physiologicalReaction>
</comment>
<dbReference type="GO" id="GO:0004422">
    <property type="term" value="F:hypoxanthine phosphoribosyltransferase activity"/>
    <property type="evidence" value="ECO:0007669"/>
    <property type="project" value="InterPro"/>
</dbReference>
<keyword evidence="6 15" id="KW-0963">Cytoplasm</keyword>
<evidence type="ECO:0000256" key="3">
    <source>
        <dbReference type="ARBA" id="ARBA00004669"/>
    </source>
</evidence>
<dbReference type="InterPro" id="IPR005904">
    <property type="entry name" value="Hxn_phspho_trans"/>
</dbReference>
<dbReference type="InterPro" id="IPR000836">
    <property type="entry name" value="PRTase_dom"/>
</dbReference>
<dbReference type="Pfam" id="PF00156">
    <property type="entry name" value="Pribosyltran"/>
    <property type="match status" value="1"/>
</dbReference>
<comment type="cofactor">
    <cofactor evidence="1 15">
        <name>Mg(2+)</name>
        <dbReference type="ChEBI" id="CHEBI:18420"/>
    </cofactor>
</comment>
<keyword evidence="12 15" id="KW-0460">Magnesium</keyword>
<feature type="domain" description="Phosphoribosyltransferase" evidence="16">
    <location>
        <begin position="11"/>
        <end position="157"/>
    </location>
</feature>
<dbReference type="GO" id="GO:0005829">
    <property type="term" value="C:cytosol"/>
    <property type="evidence" value="ECO:0007669"/>
    <property type="project" value="TreeGrafter"/>
</dbReference>
<evidence type="ECO:0000256" key="7">
    <source>
        <dbReference type="ARBA" id="ARBA00022676"/>
    </source>
</evidence>
<accession>A0A932MN04</accession>
<keyword evidence="10 15" id="KW-0660">Purine salvage</keyword>
<evidence type="ECO:0000256" key="10">
    <source>
        <dbReference type="ARBA" id="ARBA00022726"/>
    </source>
</evidence>
<dbReference type="InterPro" id="IPR029057">
    <property type="entry name" value="PRTase-like"/>
</dbReference>
<evidence type="ECO:0000256" key="13">
    <source>
        <dbReference type="ARBA" id="ARBA00048811"/>
    </source>
</evidence>
<dbReference type="GO" id="GO:0006178">
    <property type="term" value="P:guanine salvage"/>
    <property type="evidence" value="ECO:0007669"/>
    <property type="project" value="TreeGrafter"/>
</dbReference>
<evidence type="ECO:0000259" key="16">
    <source>
        <dbReference type="Pfam" id="PF00156"/>
    </source>
</evidence>
<comment type="pathway">
    <text evidence="3 15">Purine metabolism; IMP biosynthesis via salvage pathway; IMP from hypoxanthine: step 1/1.</text>
</comment>
<dbReference type="GO" id="GO:0032263">
    <property type="term" value="P:GMP salvage"/>
    <property type="evidence" value="ECO:0007669"/>
    <property type="project" value="TreeGrafter"/>
</dbReference>
<dbReference type="AlphaFoldDB" id="A0A932MN04"/>
<evidence type="ECO:0000256" key="14">
    <source>
        <dbReference type="ARBA" id="ARBA00049402"/>
    </source>
</evidence>
<name>A0A932MN04_UNCTE</name>
<reference evidence="17" key="1">
    <citation type="submission" date="2020-07" db="EMBL/GenBank/DDBJ databases">
        <title>Huge and variable diversity of episymbiotic CPR bacteria and DPANN archaea in groundwater ecosystems.</title>
        <authorList>
            <person name="He C.Y."/>
            <person name="Keren R."/>
            <person name="Whittaker M."/>
            <person name="Farag I.F."/>
            <person name="Doudna J."/>
            <person name="Cate J.H.D."/>
            <person name="Banfield J.F."/>
        </authorList>
    </citation>
    <scope>NUCLEOTIDE SEQUENCE</scope>
    <source>
        <strain evidence="17">NC_groundwater_763_Ag_S-0.2um_68_21</strain>
    </source>
</reference>
<dbReference type="GO" id="GO:0006166">
    <property type="term" value="P:purine ribonucleoside salvage"/>
    <property type="evidence" value="ECO:0007669"/>
    <property type="project" value="UniProtKB-KW"/>
</dbReference>
<evidence type="ECO:0000256" key="5">
    <source>
        <dbReference type="ARBA" id="ARBA00011895"/>
    </source>
</evidence>
<evidence type="ECO:0000256" key="4">
    <source>
        <dbReference type="ARBA" id="ARBA00008391"/>
    </source>
</evidence>
<keyword evidence="7 15" id="KW-0328">Glycosyltransferase</keyword>
<dbReference type="EMBL" id="JACPUR010000017">
    <property type="protein sequence ID" value="MBI3127258.1"/>
    <property type="molecule type" value="Genomic_DNA"/>
</dbReference>
<dbReference type="NCBIfam" id="TIGR01203">
    <property type="entry name" value="HGPRTase"/>
    <property type="match status" value="1"/>
</dbReference>
<dbReference type="GO" id="GO:0046100">
    <property type="term" value="P:hypoxanthine metabolic process"/>
    <property type="evidence" value="ECO:0007669"/>
    <property type="project" value="TreeGrafter"/>
</dbReference>
<comment type="similarity">
    <text evidence="4 15">Belongs to the purine/pyrimidine phosphoribosyltransferase family.</text>
</comment>
<proteinExistence type="inferred from homology"/>
<comment type="subcellular location">
    <subcellularLocation>
        <location evidence="2 15">Cytoplasm</location>
    </subcellularLocation>
</comment>
<protein>
    <recommendedName>
        <fullName evidence="5 15">Hypoxanthine phosphoribosyltransferase</fullName>
        <ecNumber evidence="5 15">2.4.2.8</ecNumber>
    </recommendedName>
</protein>
<gene>
    <name evidence="17" type="primary">hpt</name>
    <name evidence="17" type="ORF">HYZ11_06610</name>
</gene>
<dbReference type="InterPro" id="IPR050408">
    <property type="entry name" value="HGPRT"/>
</dbReference>
<dbReference type="Proteomes" id="UP000782312">
    <property type="component" value="Unassembled WGS sequence"/>
</dbReference>